<dbReference type="EMBL" id="CAUOFW020004613">
    <property type="protein sequence ID" value="CAK9166499.1"/>
    <property type="molecule type" value="Genomic_DNA"/>
</dbReference>
<gene>
    <name evidence="1" type="ORF">ILEXP_LOCUS35718</name>
</gene>
<organism evidence="1 2">
    <name type="scientific">Ilex paraguariensis</name>
    <name type="common">yerba mate</name>
    <dbReference type="NCBI Taxonomy" id="185542"/>
    <lineage>
        <taxon>Eukaryota</taxon>
        <taxon>Viridiplantae</taxon>
        <taxon>Streptophyta</taxon>
        <taxon>Embryophyta</taxon>
        <taxon>Tracheophyta</taxon>
        <taxon>Spermatophyta</taxon>
        <taxon>Magnoliopsida</taxon>
        <taxon>eudicotyledons</taxon>
        <taxon>Gunneridae</taxon>
        <taxon>Pentapetalae</taxon>
        <taxon>asterids</taxon>
        <taxon>campanulids</taxon>
        <taxon>Aquifoliales</taxon>
        <taxon>Aquifoliaceae</taxon>
        <taxon>Ilex</taxon>
    </lineage>
</organism>
<proteinExistence type="predicted"/>
<reference evidence="1 2" key="1">
    <citation type="submission" date="2024-02" db="EMBL/GenBank/DDBJ databases">
        <authorList>
            <person name="Vignale AGUSTIN F."/>
            <person name="Sosa J E."/>
            <person name="Modenutti C."/>
        </authorList>
    </citation>
    <scope>NUCLEOTIDE SEQUENCE [LARGE SCALE GENOMIC DNA]</scope>
</reference>
<dbReference type="Proteomes" id="UP001642360">
    <property type="component" value="Unassembled WGS sequence"/>
</dbReference>
<dbReference type="AlphaFoldDB" id="A0ABC8THN5"/>
<comment type="caution">
    <text evidence="1">The sequence shown here is derived from an EMBL/GenBank/DDBJ whole genome shotgun (WGS) entry which is preliminary data.</text>
</comment>
<protein>
    <submittedName>
        <fullName evidence="1">Uncharacterized protein</fullName>
    </submittedName>
</protein>
<name>A0ABC8THN5_9AQUA</name>
<keyword evidence="2" id="KW-1185">Reference proteome</keyword>
<evidence type="ECO:0000313" key="2">
    <source>
        <dbReference type="Proteomes" id="UP001642360"/>
    </source>
</evidence>
<evidence type="ECO:0000313" key="1">
    <source>
        <dbReference type="EMBL" id="CAK9166499.1"/>
    </source>
</evidence>
<accession>A0ABC8THN5</accession>
<sequence>MIYDIFSRKRLDPTVISASFVRLNLPEQLLTSGSLGWESITCCGRWLGEQKLIKQDCFVVFYAQLVRALG</sequence>